<sequence length="403" mass="47244">MAKLQKLRYFEITKDAFHDQIMAALRLDEPLLIYANSSKLSQESWKKVMTLVTTKDIFSIIDFEDVFRALDPTGYYKNMSKVRDTAIEKIQQRWLTQMVFVLAIDPSHLPEINKHLPSSFRINVDRWEESDWMTTAHHLIKSPGKINQVCTIFAAYMTKLPVHFSPEYGSKILKEYDELVKIKSQQISAELEETKAVNNSIQEAHDAFSRRTLEYNDDKERLDAMVKNLEELRKASDDALEEYRTNFNKNLEIEQRFSHLQQIVNVLREETDISSRVHPLFQKAQNVLKNLDIRDFEEIRTYRKPPASVVLVVESICLLFNEEPTFECGTTLLHKDNFFLELEFFEKEKVTKQAFQKLRHRLERVDEKKSPMRLNPLWGCFTGFKQSSASPQLTTKCFQRSSG</sequence>
<protein>
    <submittedName>
        <fullName evidence="2">Oidioi.mRNA.OKI2018_I69.PAR.g12039.t1.cds</fullName>
    </submittedName>
</protein>
<name>A0ABN7S4P7_OIKDI</name>
<dbReference type="Gene3D" id="1.20.920.20">
    <property type="match status" value="1"/>
</dbReference>
<proteinExistence type="predicted"/>
<feature type="coiled-coil region" evidence="1">
    <location>
        <begin position="215"/>
        <end position="246"/>
    </location>
</feature>
<evidence type="ECO:0000313" key="2">
    <source>
        <dbReference type="EMBL" id="CAG5088990.1"/>
    </source>
</evidence>
<dbReference type="InterPro" id="IPR026983">
    <property type="entry name" value="DHC"/>
</dbReference>
<evidence type="ECO:0000313" key="3">
    <source>
        <dbReference type="Proteomes" id="UP001158576"/>
    </source>
</evidence>
<keyword evidence="1" id="KW-0175">Coiled coil</keyword>
<dbReference type="PANTHER" id="PTHR45703:SF36">
    <property type="entry name" value="DYNEIN HEAVY CHAIN, CYTOPLASMIC"/>
    <property type="match status" value="1"/>
</dbReference>
<dbReference type="Proteomes" id="UP001158576">
    <property type="component" value="Chromosome PAR"/>
</dbReference>
<keyword evidence="3" id="KW-1185">Reference proteome</keyword>
<gene>
    <name evidence="2" type="ORF">OKIOD_LOCUS3597</name>
</gene>
<dbReference type="PANTHER" id="PTHR45703">
    <property type="entry name" value="DYNEIN HEAVY CHAIN"/>
    <property type="match status" value="1"/>
</dbReference>
<accession>A0ABN7S4P7</accession>
<dbReference type="EMBL" id="OU015568">
    <property type="protein sequence ID" value="CAG5088990.1"/>
    <property type="molecule type" value="Genomic_DNA"/>
</dbReference>
<organism evidence="2 3">
    <name type="scientific">Oikopleura dioica</name>
    <name type="common">Tunicate</name>
    <dbReference type="NCBI Taxonomy" id="34765"/>
    <lineage>
        <taxon>Eukaryota</taxon>
        <taxon>Metazoa</taxon>
        <taxon>Chordata</taxon>
        <taxon>Tunicata</taxon>
        <taxon>Appendicularia</taxon>
        <taxon>Copelata</taxon>
        <taxon>Oikopleuridae</taxon>
        <taxon>Oikopleura</taxon>
    </lineage>
</organism>
<reference evidence="2 3" key="1">
    <citation type="submission" date="2021-04" db="EMBL/GenBank/DDBJ databases">
        <authorList>
            <person name="Bliznina A."/>
        </authorList>
    </citation>
    <scope>NUCLEOTIDE SEQUENCE [LARGE SCALE GENOMIC DNA]</scope>
</reference>
<evidence type="ECO:0000256" key="1">
    <source>
        <dbReference type="SAM" id="Coils"/>
    </source>
</evidence>